<evidence type="ECO:0008006" key="4">
    <source>
        <dbReference type="Google" id="ProtNLM"/>
    </source>
</evidence>
<protein>
    <recommendedName>
        <fullName evidence="4">Band 7 domain-containing protein</fullName>
    </recommendedName>
</protein>
<feature type="transmembrane region" description="Helical" evidence="1">
    <location>
        <begin position="35"/>
        <end position="56"/>
    </location>
</feature>
<comment type="caution">
    <text evidence="2">The sequence shown here is derived from an EMBL/GenBank/DDBJ whole genome shotgun (WGS) entry which is preliminary data.</text>
</comment>
<evidence type="ECO:0000313" key="2">
    <source>
        <dbReference type="EMBL" id="OGY37260.1"/>
    </source>
</evidence>
<evidence type="ECO:0000313" key="3">
    <source>
        <dbReference type="Proteomes" id="UP000177941"/>
    </source>
</evidence>
<keyword evidence="1" id="KW-1133">Transmembrane helix</keyword>
<keyword evidence="1" id="KW-0472">Membrane</keyword>
<organism evidence="2 3">
    <name type="scientific">Candidatus Andersenbacteria bacterium RIFCSPHIGHO2_12_FULL_45_11b</name>
    <dbReference type="NCBI Taxonomy" id="1797282"/>
    <lineage>
        <taxon>Bacteria</taxon>
        <taxon>Candidatus Anderseniibacteriota</taxon>
    </lineage>
</organism>
<proteinExistence type="predicted"/>
<feature type="transmembrane region" description="Helical" evidence="1">
    <location>
        <begin position="7"/>
        <end position="29"/>
    </location>
</feature>
<gene>
    <name evidence="2" type="ORF">A3E36_01075</name>
</gene>
<sequence length="386" mass="41684">MKQARLVLCTVIVVLFVAGWLFVPSAIGFDSEEALVWDGLMTLTTLGVLISSTYLMRIDRIIVAVFLGYAYRAYSQLEGGKGHRGLFKTGIAWIFPFPLNSAIFLPSPAFTVPYSSIQGNTKKEGQNQPSCPMSIYIEITMQLSDDITGLRLLLQGLPLIQSMRGRRSDLTTPHRIAYMVGFEDTGKPKMEEFNIPCIGDVLADELEPALSEAGNRTLPRFTQNEALHNSEAIEEGIKRNLKGTLFEQAGLLTFTEIPDVSADALTHERFTVDKGPAVRLININVKLIFPADPATALAVSAQAKAVLTANGEIAKAKGTKKVLTLTGQGEAAFAKSLAEQAKTPEGRFAIAAHTLTQLPEQTTLLAGIDVVDAAAAKLLAGARKTP</sequence>
<dbReference type="Proteomes" id="UP000177941">
    <property type="component" value="Unassembled WGS sequence"/>
</dbReference>
<evidence type="ECO:0000256" key="1">
    <source>
        <dbReference type="SAM" id="Phobius"/>
    </source>
</evidence>
<name>A0A1G1XCE5_9BACT</name>
<accession>A0A1G1XCE5</accession>
<dbReference type="AlphaFoldDB" id="A0A1G1XCE5"/>
<reference evidence="2 3" key="1">
    <citation type="journal article" date="2016" name="Nat. Commun.">
        <title>Thousands of microbial genomes shed light on interconnected biogeochemical processes in an aquifer system.</title>
        <authorList>
            <person name="Anantharaman K."/>
            <person name="Brown C.T."/>
            <person name="Hug L.A."/>
            <person name="Sharon I."/>
            <person name="Castelle C.J."/>
            <person name="Probst A.J."/>
            <person name="Thomas B.C."/>
            <person name="Singh A."/>
            <person name="Wilkins M.J."/>
            <person name="Karaoz U."/>
            <person name="Brodie E.L."/>
            <person name="Williams K.H."/>
            <person name="Hubbard S.S."/>
            <person name="Banfield J.F."/>
        </authorList>
    </citation>
    <scope>NUCLEOTIDE SEQUENCE [LARGE SCALE GENOMIC DNA]</scope>
</reference>
<dbReference type="EMBL" id="MHHS01000015">
    <property type="protein sequence ID" value="OGY37260.1"/>
    <property type="molecule type" value="Genomic_DNA"/>
</dbReference>
<keyword evidence="1" id="KW-0812">Transmembrane</keyword>